<feature type="non-terminal residue" evidence="1">
    <location>
        <position position="346"/>
    </location>
</feature>
<evidence type="ECO:0000313" key="2">
    <source>
        <dbReference type="Proteomes" id="UP000789396"/>
    </source>
</evidence>
<accession>A0A9N9GVD4</accession>
<protein>
    <submittedName>
        <fullName evidence="1">305_t:CDS:1</fullName>
    </submittedName>
</protein>
<evidence type="ECO:0000313" key="1">
    <source>
        <dbReference type="EMBL" id="CAG8629253.1"/>
    </source>
</evidence>
<dbReference type="EMBL" id="CAJVPZ010011359">
    <property type="protein sequence ID" value="CAG8629253.1"/>
    <property type="molecule type" value="Genomic_DNA"/>
</dbReference>
<proteinExistence type="predicted"/>
<dbReference type="Gene3D" id="2.170.15.10">
    <property type="entry name" value="Proaerolysin, chain A, domain 3"/>
    <property type="match status" value="1"/>
</dbReference>
<gene>
    <name evidence="1" type="ORF">RFULGI_LOCUS7657</name>
</gene>
<reference evidence="1" key="1">
    <citation type="submission" date="2021-06" db="EMBL/GenBank/DDBJ databases">
        <authorList>
            <person name="Kallberg Y."/>
            <person name="Tangrot J."/>
            <person name="Rosling A."/>
        </authorList>
    </citation>
    <scope>NUCLEOTIDE SEQUENCE</scope>
    <source>
        <strain evidence="1">IN212</strain>
    </source>
</reference>
<dbReference type="AlphaFoldDB" id="A0A9N9GVD4"/>
<dbReference type="Proteomes" id="UP000789396">
    <property type="component" value="Unassembled WGS sequence"/>
</dbReference>
<keyword evidence="2" id="KW-1185">Reference proteome</keyword>
<name>A0A9N9GVD4_9GLOM</name>
<dbReference type="OrthoDB" id="2374313at2759"/>
<comment type="caution">
    <text evidence="1">The sequence shown here is derived from an EMBL/GenBank/DDBJ whole genome shotgun (WGS) entry which is preliminary data.</text>
</comment>
<sequence>QPTTAVLYKMDTLIPNNSVNITDGNDLEIITGIPYKIINDGHYLDNGGANFGSYVTLCGNSYDRNDSNYSRQIWYIEESTNLGEYRISSNGKYLDTFGGENKQLWKFEIADYQLKAEIEDFKYDEKINDLDSYATRDSFSIFTSRNQSNGCNKLGVTLSEKMQNITSWSFNKSKEIAFLDKLDVDIKAEYAGVKGNLPEIIKWDNKTTSLETTKKVQLDETTVSGKYSLEIQKKEDVEVKITWHKVNLDIQFIATAKIKGFSDRLRKNGSVAKMEQVDANATLCFLRNSGFEGTIIGTEGKNVLVEITGNVNIQGALKYEIEKSNIFLPSLNTAVDDHVDDDHVLI</sequence>
<organism evidence="1 2">
    <name type="scientific">Racocetra fulgida</name>
    <dbReference type="NCBI Taxonomy" id="60492"/>
    <lineage>
        <taxon>Eukaryota</taxon>
        <taxon>Fungi</taxon>
        <taxon>Fungi incertae sedis</taxon>
        <taxon>Mucoromycota</taxon>
        <taxon>Glomeromycotina</taxon>
        <taxon>Glomeromycetes</taxon>
        <taxon>Diversisporales</taxon>
        <taxon>Gigasporaceae</taxon>
        <taxon>Racocetra</taxon>
    </lineage>
</organism>